<evidence type="ECO:0000259" key="7">
    <source>
        <dbReference type="PROSITE" id="PS50883"/>
    </source>
</evidence>
<dbReference type="SMART" id="SM00304">
    <property type="entry name" value="HAMP"/>
    <property type="match status" value="1"/>
</dbReference>
<comment type="caution">
    <text evidence="10">The sequence shown here is derived from an EMBL/GenBank/DDBJ whole genome shotgun (WGS) entry which is preliminary data.</text>
</comment>
<dbReference type="SUPFAM" id="SSF141868">
    <property type="entry name" value="EAL domain-like"/>
    <property type="match status" value="1"/>
</dbReference>
<organism evidence="10">
    <name type="scientific">Coralloluteibacterium stylophorae</name>
    <dbReference type="NCBI Taxonomy" id="1776034"/>
    <lineage>
        <taxon>Bacteria</taxon>
        <taxon>Pseudomonadati</taxon>
        <taxon>Pseudomonadota</taxon>
        <taxon>Gammaproteobacteria</taxon>
        <taxon>Lysobacterales</taxon>
        <taxon>Lysobacteraceae</taxon>
        <taxon>Coralloluteibacterium</taxon>
    </lineage>
</organism>
<dbReference type="InterPro" id="IPR003660">
    <property type="entry name" value="HAMP_dom"/>
</dbReference>
<dbReference type="Gene3D" id="3.30.70.270">
    <property type="match status" value="1"/>
</dbReference>
<dbReference type="CDD" id="cd01949">
    <property type="entry name" value="GGDEF"/>
    <property type="match status" value="1"/>
</dbReference>
<dbReference type="SMART" id="SM00052">
    <property type="entry name" value="EAL"/>
    <property type="match status" value="1"/>
</dbReference>
<dbReference type="PROSITE" id="PS50887">
    <property type="entry name" value="GGDEF"/>
    <property type="match status" value="1"/>
</dbReference>
<evidence type="ECO:0000313" key="12">
    <source>
        <dbReference type="Proteomes" id="UP000675747"/>
    </source>
</evidence>
<dbReference type="Pfam" id="PF00990">
    <property type="entry name" value="GGDEF"/>
    <property type="match status" value="1"/>
</dbReference>
<dbReference type="SUPFAM" id="SSF55073">
    <property type="entry name" value="Nucleotide cyclase"/>
    <property type="match status" value="1"/>
</dbReference>
<feature type="transmembrane region" description="Helical" evidence="6">
    <location>
        <begin position="26"/>
        <end position="46"/>
    </location>
</feature>
<dbReference type="PROSITE" id="PS50885">
    <property type="entry name" value="HAMP"/>
    <property type="match status" value="1"/>
</dbReference>
<dbReference type="Pfam" id="PF00563">
    <property type="entry name" value="EAL"/>
    <property type="match status" value="1"/>
</dbReference>
<name>A0A8J8AYW5_9GAMM</name>
<dbReference type="InterPro" id="IPR001633">
    <property type="entry name" value="EAL_dom"/>
</dbReference>
<keyword evidence="2" id="KW-1003">Cell membrane</keyword>
<protein>
    <submittedName>
        <fullName evidence="10">EAL domain-containing protein</fullName>
    </submittedName>
</protein>
<reference evidence="10" key="2">
    <citation type="submission" date="2021-04" db="EMBL/GenBank/DDBJ databases">
        <authorList>
            <person name="Karlyshev A.V."/>
        </authorList>
    </citation>
    <scope>NUCLEOTIDE SEQUENCE</scope>
    <source>
        <strain evidence="10">LMG 29479</strain>
    </source>
</reference>
<dbReference type="InterPro" id="IPR000160">
    <property type="entry name" value="GGDEF_dom"/>
</dbReference>
<dbReference type="PROSITE" id="PS50883">
    <property type="entry name" value="EAL"/>
    <property type="match status" value="1"/>
</dbReference>
<dbReference type="PANTHER" id="PTHR44757:SF2">
    <property type="entry name" value="BIOFILM ARCHITECTURE MAINTENANCE PROTEIN MBAA"/>
    <property type="match status" value="1"/>
</dbReference>
<evidence type="ECO:0000259" key="8">
    <source>
        <dbReference type="PROSITE" id="PS50885"/>
    </source>
</evidence>
<evidence type="ECO:0000256" key="3">
    <source>
        <dbReference type="ARBA" id="ARBA00022692"/>
    </source>
</evidence>
<dbReference type="InterPro" id="IPR052155">
    <property type="entry name" value="Biofilm_reg_signaling"/>
</dbReference>
<dbReference type="EMBL" id="JAGQFT010000015">
    <property type="protein sequence ID" value="MBR0561608.1"/>
    <property type="molecule type" value="Genomic_DNA"/>
</dbReference>
<evidence type="ECO:0000256" key="4">
    <source>
        <dbReference type="ARBA" id="ARBA00022989"/>
    </source>
</evidence>
<evidence type="ECO:0000313" key="11">
    <source>
        <dbReference type="EMBL" id="MBS7456194.1"/>
    </source>
</evidence>
<comment type="subcellular location">
    <subcellularLocation>
        <location evidence="1">Cell membrane</location>
        <topology evidence="1">Multi-pass membrane protein</topology>
    </subcellularLocation>
</comment>
<gene>
    <name evidence="11" type="ORF">KB893_003470</name>
    <name evidence="10" type="ORF">KB893_03600</name>
</gene>
<evidence type="ECO:0000256" key="6">
    <source>
        <dbReference type="SAM" id="Phobius"/>
    </source>
</evidence>
<evidence type="ECO:0000259" key="9">
    <source>
        <dbReference type="PROSITE" id="PS50887"/>
    </source>
</evidence>
<evidence type="ECO:0000313" key="10">
    <source>
        <dbReference type="EMBL" id="MBR0561608.1"/>
    </source>
</evidence>
<dbReference type="Gene3D" id="3.20.20.450">
    <property type="entry name" value="EAL domain"/>
    <property type="match status" value="1"/>
</dbReference>
<evidence type="ECO:0000256" key="2">
    <source>
        <dbReference type="ARBA" id="ARBA00022475"/>
    </source>
</evidence>
<feature type="transmembrane region" description="Helical" evidence="6">
    <location>
        <begin position="208"/>
        <end position="229"/>
    </location>
</feature>
<dbReference type="SUPFAM" id="SSF158472">
    <property type="entry name" value="HAMP domain-like"/>
    <property type="match status" value="1"/>
</dbReference>
<dbReference type="CDD" id="cd06225">
    <property type="entry name" value="HAMP"/>
    <property type="match status" value="1"/>
</dbReference>
<dbReference type="Gene3D" id="6.10.340.10">
    <property type="match status" value="1"/>
</dbReference>
<feature type="domain" description="HAMP" evidence="8">
    <location>
        <begin position="231"/>
        <end position="288"/>
    </location>
</feature>
<dbReference type="InterPro" id="IPR029787">
    <property type="entry name" value="Nucleotide_cyclase"/>
</dbReference>
<dbReference type="AlphaFoldDB" id="A0A8J8AYW5"/>
<sequence>MSVDPARETPVAAAQARPALGLSTRFALLLAAISLALVATVCLLWYQQGRGADAVIRHGSESLHQLAFSSLQRRGQDQVAQSAAALAAPLAAGDRAAIGRILGSVRRQTDVVYVYVFDAEGRIVHDGAGDASVGAPMDDPFAFQAIASPEPVVQWSDEVMDVAGPIRGDGGRLGGLRVGYGLERIAAQQAEAQAALGERLQDLSRRQMHWQVVFVLGAVAATLLLSFLLERWFVRPIRRLADAAREIEAGRFDVPGLLDGRDSRRRDEIGDLTRAFGRMSESVARHDRDIRSMAYSDALTGLPNRLALRELLDARLREQLDDGGQLALLFVDLDDFKRINDTLGHDAGDEVLGELAERLYVCVAEVGGESAALARFGGDEFIALVSGADMRQRAALLAESVIAALQQPFQVLGQQVVLGASVGITLAPQDATGAGVLLKNGDVAMYQAKLAGKHCYRFYSRAMDQAVGRRMQMESDLRGAWERGELSLDYQPIYQLADGHIVGAEALLRWKHPEHGMIPPSVFIDVAEQSGLIDLLGRAVIARACEDAARWVGADDDEEAPFIAVNVSARQLRSGDLPEVVAAALADSGLPPGRLHVELTETTILGDEIQAGALLARLRGTGVRVWLDDFGTGFSGLSHLRRVPVDGVKIDRSFVTDVLRDPDDLALTSAIIAMAHSLGITVVAEGVESEGQHDILRERGCDLAQGFWLARPMSAEAMRQLCRAGLRGYDAEPRLDTGSY</sequence>
<evidence type="ECO:0000256" key="1">
    <source>
        <dbReference type="ARBA" id="ARBA00004651"/>
    </source>
</evidence>
<dbReference type="SUPFAM" id="SSF103190">
    <property type="entry name" value="Sensory domain-like"/>
    <property type="match status" value="1"/>
</dbReference>
<dbReference type="InterPro" id="IPR033463">
    <property type="entry name" value="sCache_3"/>
</dbReference>
<feature type="domain" description="GGDEF" evidence="9">
    <location>
        <begin position="324"/>
        <end position="461"/>
    </location>
</feature>
<dbReference type="PANTHER" id="PTHR44757">
    <property type="entry name" value="DIGUANYLATE CYCLASE DGCP"/>
    <property type="match status" value="1"/>
</dbReference>
<dbReference type="SMART" id="SM00267">
    <property type="entry name" value="GGDEF"/>
    <property type="match status" value="1"/>
</dbReference>
<dbReference type="Pfam" id="PF17203">
    <property type="entry name" value="sCache_3_2"/>
    <property type="match status" value="1"/>
</dbReference>
<dbReference type="Proteomes" id="UP000675747">
    <property type="component" value="Unassembled WGS sequence"/>
</dbReference>
<evidence type="ECO:0000256" key="5">
    <source>
        <dbReference type="ARBA" id="ARBA00023136"/>
    </source>
</evidence>
<keyword evidence="4 6" id="KW-1133">Transmembrane helix</keyword>
<keyword evidence="3 6" id="KW-0812">Transmembrane</keyword>
<dbReference type="InterPro" id="IPR035919">
    <property type="entry name" value="EAL_sf"/>
</dbReference>
<feature type="domain" description="EAL" evidence="7">
    <location>
        <begin position="470"/>
        <end position="726"/>
    </location>
</feature>
<dbReference type="GO" id="GO:0007165">
    <property type="term" value="P:signal transduction"/>
    <property type="evidence" value="ECO:0007669"/>
    <property type="project" value="InterPro"/>
</dbReference>
<dbReference type="CDD" id="cd01948">
    <property type="entry name" value="EAL"/>
    <property type="match status" value="1"/>
</dbReference>
<dbReference type="EMBL" id="JAGQFT020000002">
    <property type="protein sequence ID" value="MBS7456194.1"/>
    <property type="molecule type" value="Genomic_DNA"/>
</dbReference>
<accession>A0A8J8AYW5</accession>
<reference evidence="11 12" key="1">
    <citation type="journal article" date="2021" name="Microbiol. Resour. Announc.">
        <title>Draft Genome Sequence of Coralloluteibacterium stylophorae LMG 29479T.</title>
        <authorList>
            <person name="Karlyshev A.V."/>
            <person name="Kudryashova E.B."/>
            <person name="Ariskina E.V."/>
            <person name="Conroy A.P."/>
            <person name="Abidueva E.Y."/>
        </authorList>
    </citation>
    <scope>NUCLEOTIDE SEQUENCE [LARGE SCALE GENOMIC DNA]</scope>
    <source>
        <strain evidence="11 12">LMG 29479</strain>
    </source>
</reference>
<dbReference type="Pfam" id="PF00672">
    <property type="entry name" value="HAMP"/>
    <property type="match status" value="1"/>
</dbReference>
<keyword evidence="12" id="KW-1185">Reference proteome</keyword>
<dbReference type="InterPro" id="IPR043128">
    <property type="entry name" value="Rev_trsase/Diguanyl_cyclase"/>
</dbReference>
<dbReference type="NCBIfam" id="TIGR00254">
    <property type="entry name" value="GGDEF"/>
    <property type="match status" value="1"/>
</dbReference>
<dbReference type="GO" id="GO:0005886">
    <property type="term" value="C:plasma membrane"/>
    <property type="evidence" value="ECO:0007669"/>
    <property type="project" value="UniProtKB-SubCell"/>
</dbReference>
<keyword evidence="5 6" id="KW-0472">Membrane</keyword>
<dbReference type="InterPro" id="IPR029151">
    <property type="entry name" value="Sensor-like_sf"/>
</dbReference>
<proteinExistence type="predicted"/>